<keyword evidence="1" id="KW-1133">Transmembrane helix</keyword>
<proteinExistence type="predicted"/>
<reference evidence="2" key="1">
    <citation type="journal article" date="2014" name="Int. J. Syst. Evol. Microbiol.">
        <title>Complete genome sequence of Corynebacterium casei LMG S-19264T (=DSM 44701T), isolated from a smear-ripened cheese.</title>
        <authorList>
            <consortium name="US DOE Joint Genome Institute (JGI-PGF)"/>
            <person name="Walter F."/>
            <person name="Albersmeier A."/>
            <person name="Kalinowski J."/>
            <person name="Ruckert C."/>
        </authorList>
    </citation>
    <scope>NUCLEOTIDE SEQUENCE</scope>
    <source>
        <strain evidence="2">CGMCC 1.12506</strain>
    </source>
</reference>
<organism evidence="2 3">
    <name type="scientific">Flavobacterium orientale</name>
    <dbReference type="NCBI Taxonomy" id="1756020"/>
    <lineage>
        <taxon>Bacteria</taxon>
        <taxon>Pseudomonadati</taxon>
        <taxon>Bacteroidota</taxon>
        <taxon>Flavobacteriia</taxon>
        <taxon>Flavobacteriales</taxon>
        <taxon>Flavobacteriaceae</taxon>
        <taxon>Flavobacterium</taxon>
    </lineage>
</organism>
<comment type="caution">
    <text evidence="2">The sequence shown here is derived from an EMBL/GenBank/DDBJ whole genome shotgun (WGS) entry which is preliminary data.</text>
</comment>
<accession>A0A917D9S4</accession>
<dbReference type="RefSeq" id="WP_229734072.1">
    <property type="nucleotide sequence ID" value="NZ_BMFG01000001.1"/>
</dbReference>
<dbReference type="AlphaFoldDB" id="A0A917D9S4"/>
<sequence>METSPNKTTFAQKVAKYFKRFLFFLILAVFAFFTVIYYVPYSEGFRSGELIKISRKGVVFKTWEGEMSQGISGAQIFKFSIANKEKQVVADLEKYQGKYVKLTYVERYRAFSWWGDTRYFVTHVEEEDSPFVRPKQNSEQ</sequence>
<gene>
    <name evidence="2" type="ORF">GCM10011343_02070</name>
</gene>
<protein>
    <submittedName>
        <fullName evidence="2">6-phosphogluconate dehydrogenase</fullName>
    </submittedName>
</protein>
<feature type="transmembrane region" description="Helical" evidence="1">
    <location>
        <begin position="21"/>
        <end position="39"/>
    </location>
</feature>
<dbReference type="Proteomes" id="UP000625735">
    <property type="component" value="Unassembled WGS sequence"/>
</dbReference>
<evidence type="ECO:0000256" key="1">
    <source>
        <dbReference type="SAM" id="Phobius"/>
    </source>
</evidence>
<keyword evidence="1" id="KW-0812">Transmembrane</keyword>
<dbReference type="EMBL" id="BMFG01000001">
    <property type="protein sequence ID" value="GGD14608.1"/>
    <property type="molecule type" value="Genomic_DNA"/>
</dbReference>
<keyword evidence="3" id="KW-1185">Reference proteome</keyword>
<evidence type="ECO:0000313" key="2">
    <source>
        <dbReference type="EMBL" id="GGD14608.1"/>
    </source>
</evidence>
<keyword evidence="1" id="KW-0472">Membrane</keyword>
<evidence type="ECO:0000313" key="3">
    <source>
        <dbReference type="Proteomes" id="UP000625735"/>
    </source>
</evidence>
<reference evidence="2" key="2">
    <citation type="submission" date="2020-09" db="EMBL/GenBank/DDBJ databases">
        <authorList>
            <person name="Sun Q."/>
            <person name="Zhou Y."/>
        </authorList>
    </citation>
    <scope>NUCLEOTIDE SEQUENCE</scope>
    <source>
        <strain evidence="2">CGMCC 1.12506</strain>
    </source>
</reference>
<name>A0A917D9S4_9FLAO</name>